<dbReference type="Gene3D" id="1.10.1060.10">
    <property type="entry name" value="Alpha-helical ferredoxin"/>
    <property type="match status" value="1"/>
</dbReference>
<comment type="caution">
    <text evidence="7">The sequence shown here is derived from an EMBL/GenBank/DDBJ whole genome shotgun (WGS) entry which is preliminary data.</text>
</comment>
<evidence type="ECO:0000256" key="1">
    <source>
        <dbReference type="ARBA" id="ARBA00022485"/>
    </source>
</evidence>
<dbReference type="InterPro" id="IPR017896">
    <property type="entry name" value="4Fe4S_Fe-S-bd"/>
</dbReference>
<keyword evidence="5" id="KW-0411">Iron-sulfur</keyword>
<evidence type="ECO:0000256" key="2">
    <source>
        <dbReference type="ARBA" id="ARBA00022723"/>
    </source>
</evidence>
<evidence type="ECO:0000256" key="3">
    <source>
        <dbReference type="ARBA" id="ARBA00023002"/>
    </source>
</evidence>
<dbReference type="GO" id="GO:0051539">
    <property type="term" value="F:4 iron, 4 sulfur cluster binding"/>
    <property type="evidence" value="ECO:0007669"/>
    <property type="project" value="UniProtKB-KW"/>
</dbReference>
<reference evidence="7 8" key="1">
    <citation type="submission" date="2016-10" db="EMBL/GenBank/DDBJ databases">
        <authorList>
            <person name="Varghese N."/>
            <person name="Submissions S."/>
        </authorList>
    </citation>
    <scope>NUCLEOTIDE SEQUENCE [LARGE SCALE GENOMIC DNA]</scope>
    <source>
        <strain evidence="7 8">DSM 1741</strain>
    </source>
</reference>
<dbReference type="RefSeq" id="WP_092189040.1">
    <property type="nucleotide sequence ID" value="NZ_FOTO01000001.1"/>
</dbReference>
<evidence type="ECO:0000313" key="8">
    <source>
        <dbReference type="Proteomes" id="UP000199581"/>
    </source>
</evidence>
<keyword evidence="8" id="KW-1185">Reference proteome</keyword>
<dbReference type="OrthoDB" id="9769677at2"/>
<dbReference type="GO" id="GO:0016491">
    <property type="term" value="F:oxidoreductase activity"/>
    <property type="evidence" value="ECO:0007669"/>
    <property type="project" value="UniProtKB-KW"/>
</dbReference>
<dbReference type="PROSITE" id="PS00198">
    <property type="entry name" value="4FE4S_FER_1"/>
    <property type="match status" value="2"/>
</dbReference>
<evidence type="ECO:0000259" key="6">
    <source>
        <dbReference type="PROSITE" id="PS51379"/>
    </source>
</evidence>
<dbReference type="EMBL" id="FOTO01000001">
    <property type="protein sequence ID" value="SFL31835.1"/>
    <property type="molecule type" value="Genomic_DNA"/>
</dbReference>
<dbReference type="InterPro" id="IPR051460">
    <property type="entry name" value="HdrC_iron-sulfur_subunit"/>
</dbReference>
<dbReference type="PANTHER" id="PTHR43255:SF1">
    <property type="entry name" value="IRON-SULFUR-BINDING OXIDOREDUCTASE FADF-RELATED"/>
    <property type="match status" value="1"/>
</dbReference>
<dbReference type="GO" id="GO:0005886">
    <property type="term" value="C:plasma membrane"/>
    <property type="evidence" value="ECO:0007669"/>
    <property type="project" value="TreeGrafter"/>
</dbReference>
<keyword evidence="3" id="KW-0560">Oxidoreductase</keyword>
<dbReference type="AlphaFoldDB" id="A0A8G2C086"/>
<dbReference type="Pfam" id="PF13187">
    <property type="entry name" value="Fer4_9"/>
    <property type="match status" value="1"/>
</dbReference>
<sequence length="188" mass="21626">MNQTQAHAWSPDAVTREILEELRGEIGACMQCGTCTASCPNGFAMDITPRQMWRMVQFGMLDRILESKTFWMCSSCYMCTLRCPRGLKLTRAMGALKRLARQRGTWKIRKNSAFYDAFMENVEKYGRVQETSLMPGYFLKSRDPLLPLHYLPLGVRMMRAGKLHPPSSAQKGRLKELFAKVREMEEES</sequence>
<dbReference type="SUPFAM" id="SSF46548">
    <property type="entry name" value="alpha-helical ferredoxin"/>
    <property type="match status" value="1"/>
</dbReference>
<keyword evidence="4" id="KW-0408">Iron</keyword>
<evidence type="ECO:0000313" key="7">
    <source>
        <dbReference type="EMBL" id="SFL31835.1"/>
    </source>
</evidence>
<dbReference type="PROSITE" id="PS51379">
    <property type="entry name" value="4FE4S_FER_2"/>
    <property type="match status" value="1"/>
</dbReference>
<evidence type="ECO:0000256" key="5">
    <source>
        <dbReference type="ARBA" id="ARBA00023014"/>
    </source>
</evidence>
<feature type="domain" description="4Fe-4S ferredoxin-type" evidence="6">
    <location>
        <begin position="20"/>
        <end position="50"/>
    </location>
</feature>
<dbReference type="InterPro" id="IPR009051">
    <property type="entry name" value="Helical_ferredxn"/>
</dbReference>
<accession>A0A8G2C086</accession>
<organism evidence="7 8">
    <name type="scientific">Desulfomicrobium norvegicum (strain DSM 1741 / NCIMB 8310)</name>
    <name type="common">Desulfovibrio baculatus (strain Norway 4)</name>
    <name type="synonym">Desulfovibrio desulfuricans (strain Norway 4)</name>
    <dbReference type="NCBI Taxonomy" id="52561"/>
    <lineage>
        <taxon>Bacteria</taxon>
        <taxon>Pseudomonadati</taxon>
        <taxon>Thermodesulfobacteriota</taxon>
        <taxon>Desulfovibrionia</taxon>
        <taxon>Desulfovibrionales</taxon>
        <taxon>Desulfomicrobiaceae</taxon>
        <taxon>Desulfomicrobium</taxon>
    </lineage>
</organism>
<evidence type="ECO:0000256" key="4">
    <source>
        <dbReference type="ARBA" id="ARBA00023004"/>
    </source>
</evidence>
<name>A0A8G2C086_DESNO</name>
<proteinExistence type="predicted"/>
<dbReference type="PANTHER" id="PTHR43255">
    <property type="entry name" value="IRON-SULFUR-BINDING OXIDOREDUCTASE FADF-RELATED-RELATED"/>
    <property type="match status" value="1"/>
</dbReference>
<gene>
    <name evidence="7" type="ORF">SAMN05421830_101561</name>
</gene>
<keyword evidence="1" id="KW-0004">4Fe-4S</keyword>
<dbReference type="Proteomes" id="UP000199581">
    <property type="component" value="Unassembled WGS sequence"/>
</dbReference>
<dbReference type="GO" id="GO:0046872">
    <property type="term" value="F:metal ion binding"/>
    <property type="evidence" value="ECO:0007669"/>
    <property type="project" value="UniProtKB-KW"/>
</dbReference>
<protein>
    <submittedName>
        <fullName evidence="7">Heterodisulfide reductase subunit C</fullName>
    </submittedName>
</protein>
<keyword evidence="2" id="KW-0479">Metal-binding</keyword>
<dbReference type="InterPro" id="IPR017900">
    <property type="entry name" value="4Fe4S_Fe_S_CS"/>
</dbReference>